<dbReference type="GO" id="GO:0004514">
    <property type="term" value="F:nicotinate-nucleotide diphosphorylase (carboxylating) activity"/>
    <property type="evidence" value="ECO:0007669"/>
    <property type="project" value="UniProtKB-EC"/>
</dbReference>
<dbReference type="InterPro" id="IPR002638">
    <property type="entry name" value="Quinolinate_PRibosylTrfase_C"/>
</dbReference>
<dbReference type="CDD" id="cd01572">
    <property type="entry name" value="QPRTase"/>
    <property type="match status" value="1"/>
</dbReference>
<evidence type="ECO:0000259" key="14">
    <source>
        <dbReference type="Pfam" id="PF01729"/>
    </source>
</evidence>
<dbReference type="InterPro" id="IPR027277">
    <property type="entry name" value="NadC/ModD"/>
</dbReference>
<evidence type="ECO:0000259" key="15">
    <source>
        <dbReference type="Pfam" id="PF02749"/>
    </source>
</evidence>
<evidence type="ECO:0000256" key="13">
    <source>
        <dbReference type="PIRSR" id="PIRSR006250-1"/>
    </source>
</evidence>
<keyword evidence="8 12" id="KW-0808">Transferase</keyword>
<gene>
    <name evidence="16" type="primary">nadC</name>
    <name evidence="16" type="ORF">CEE37_12480</name>
</gene>
<comment type="catalytic activity">
    <reaction evidence="10">
        <text>nicotinate beta-D-ribonucleotide + CO2 + diphosphate = quinolinate + 5-phospho-alpha-D-ribose 1-diphosphate + 2 H(+)</text>
        <dbReference type="Rhea" id="RHEA:12733"/>
        <dbReference type="ChEBI" id="CHEBI:15378"/>
        <dbReference type="ChEBI" id="CHEBI:16526"/>
        <dbReference type="ChEBI" id="CHEBI:29959"/>
        <dbReference type="ChEBI" id="CHEBI:33019"/>
        <dbReference type="ChEBI" id="CHEBI:57502"/>
        <dbReference type="ChEBI" id="CHEBI:58017"/>
        <dbReference type="EC" id="2.4.2.19"/>
    </reaction>
</comment>
<name>A0A532UUF4_UNCL8</name>
<dbReference type="Proteomes" id="UP000319619">
    <property type="component" value="Unassembled WGS sequence"/>
</dbReference>
<dbReference type="NCBIfam" id="TIGR00078">
    <property type="entry name" value="nadC"/>
    <property type="match status" value="1"/>
</dbReference>
<dbReference type="FunFam" id="3.90.1170.20:FF:000001">
    <property type="entry name" value="Nicotinate-nucleotide diphosphorylase (Carboxylating)"/>
    <property type="match status" value="1"/>
</dbReference>
<feature type="binding site" evidence="13">
    <location>
        <position position="161"/>
    </location>
    <ligand>
        <name>substrate</name>
    </ligand>
</feature>
<dbReference type="InterPro" id="IPR037128">
    <property type="entry name" value="Quinolinate_PRibosylTase_N_sf"/>
</dbReference>
<comment type="pathway">
    <text evidence="2">Cofactor biosynthesis; NAD(+) biosynthesis; nicotinate D-ribonucleotide from quinolinate: step 1/1.</text>
</comment>
<dbReference type="PANTHER" id="PTHR32179:SF3">
    <property type="entry name" value="NICOTINATE-NUCLEOTIDE PYROPHOSPHORYLASE [CARBOXYLATING]"/>
    <property type="match status" value="1"/>
</dbReference>
<evidence type="ECO:0000256" key="10">
    <source>
        <dbReference type="ARBA" id="ARBA00047445"/>
    </source>
</evidence>
<dbReference type="PIRSF" id="PIRSF006250">
    <property type="entry name" value="NadC_ModD"/>
    <property type="match status" value="1"/>
</dbReference>
<dbReference type="InterPro" id="IPR022412">
    <property type="entry name" value="Quinolinate_PRibosylTrfase_N"/>
</dbReference>
<evidence type="ECO:0000256" key="4">
    <source>
        <dbReference type="ARBA" id="ARBA00011218"/>
    </source>
</evidence>
<dbReference type="InterPro" id="IPR036068">
    <property type="entry name" value="Nicotinate_pribotase-like_C"/>
</dbReference>
<dbReference type="FunFam" id="3.20.20.70:FF:000030">
    <property type="entry name" value="Nicotinate-nucleotide pyrophosphorylase, carboxylating"/>
    <property type="match status" value="1"/>
</dbReference>
<dbReference type="UniPathway" id="UPA00253">
    <property type="reaction ID" value="UER00331"/>
</dbReference>
<keyword evidence="7 12" id="KW-0328">Glycosyltransferase</keyword>
<evidence type="ECO:0000256" key="12">
    <source>
        <dbReference type="PIRNR" id="PIRNR006250"/>
    </source>
</evidence>
<comment type="subunit">
    <text evidence="4">Hexamer formed by 3 homodimers.</text>
</comment>
<evidence type="ECO:0000256" key="9">
    <source>
        <dbReference type="ARBA" id="ARBA00033102"/>
    </source>
</evidence>
<feature type="binding site" evidence="13">
    <location>
        <position position="212"/>
    </location>
    <ligand>
        <name>substrate</name>
    </ligand>
</feature>
<protein>
    <recommendedName>
        <fullName evidence="11">Probable nicotinate-nucleotide pyrophosphorylase [carboxylating]</fullName>
        <ecNumber evidence="5">2.4.2.19</ecNumber>
    </recommendedName>
    <alternativeName>
        <fullName evidence="9">Quinolinate phosphoribosyltransferase [decarboxylating]</fullName>
    </alternativeName>
</protein>
<feature type="binding site" evidence="13">
    <location>
        <position position="94"/>
    </location>
    <ligand>
        <name>substrate</name>
    </ligand>
</feature>
<evidence type="ECO:0000256" key="8">
    <source>
        <dbReference type="ARBA" id="ARBA00022679"/>
    </source>
</evidence>
<feature type="domain" description="Quinolinate phosphoribosyl transferase C-terminal" evidence="14">
    <location>
        <begin position="106"/>
        <end position="271"/>
    </location>
</feature>
<feature type="binding site" evidence="13">
    <location>
        <position position="151"/>
    </location>
    <ligand>
        <name>substrate</name>
    </ligand>
</feature>
<dbReference type="Pfam" id="PF02749">
    <property type="entry name" value="QRPTase_N"/>
    <property type="match status" value="1"/>
</dbReference>
<dbReference type="SUPFAM" id="SSF54675">
    <property type="entry name" value="Nicotinate/Quinolinate PRTase N-terminal domain-like"/>
    <property type="match status" value="1"/>
</dbReference>
<evidence type="ECO:0000256" key="11">
    <source>
        <dbReference type="ARBA" id="ARBA00069173"/>
    </source>
</evidence>
<evidence type="ECO:0000256" key="3">
    <source>
        <dbReference type="ARBA" id="ARBA00009400"/>
    </source>
</evidence>
<evidence type="ECO:0000256" key="6">
    <source>
        <dbReference type="ARBA" id="ARBA00022642"/>
    </source>
</evidence>
<organism evidence="16 17">
    <name type="scientific">candidate division LCP-89 bacterium B3_LCP</name>
    <dbReference type="NCBI Taxonomy" id="2012998"/>
    <lineage>
        <taxon>Bacteria</taxon>
        <taxon>Pseudomonadati</taxon>
        <taxon>Bacteria division LCP-89</taxon>
    </lineage>
</organism>
<dbReference type="SUPFAM" id="SSF51690">
    <property type="entry name" value="Nicotinate/Quinolinate PRTase C-terminal domain-like"/>
    <property type="match status" value="1"/>
</dbReference>
<feature type="domain" description="Quinolinate phosphoribosyl transferase N-terminal" evidence="15">
    <location>
        <begin position="19"/>
        <end position="104"/>
    </location>
</feature>
<evidence type="ECO:0000313" key="17">
    <source>
        <dbReference type="Proteomes" id="UP000319619"/>
    </source>
</evidence>
<feature type="binding site" evidence="13">
    <location>
        <begin position="256"/>
        <end position="258"/>
    </location>
    <ligand>
        <name>substrate</name>
    </ligand>
</feature>
<dbReference type="EC" id="2.4.2.19" evidence="5"/>
<dbReference type="EMBL" id="NJBN01000009">
    <property type="protein sequence ID" value="TKJ38573.1"/>
    <property type="molecule type" value="Genomic_DNA"/>
</dbReference>
<dbReference type="InterPro" id="IPR013785">
    <property type="entry name" value="Aldolase_TIM"/>
</dbReference>
<dbReference type="Gene3D" id="3.20.20.70">
    <property type="entry name" value="Aldolase class I"/>
    <property type="match status" value="1"/>
</dbReference>
<dbReference type="GO" id="GO:0034213">
    <property type="term" value="P:quinolinate catabolic process"/>
    <property type="evidence" value="ECO:0007669"/>
    <property type="project" value="TreeGrafter"/>
</dbReference>
<reference evidence="16 17" key="1">
    <citation type="submission" date="2017-06" db="EMBL/GenBank/DDBJ databases">
        <title>Novel microbial phyla capable of carbon fixation and sulfur reduction in deep-sea sediments.</title>
        <authorList>
            <person name="Huang J."/>
            <person name="Baker B."/>
            <person name="Wang Y."/>
        </authorList>
    </citation>
    <scope>NUCLEOTIDE SEQUENCE [LARGE SCALE GENOMIC DNA]</scope>
    <source>
        <strain evidence="16">B3_LCP</strain>
    </source>
</reference>
<dbReference type="GO" id="GO:0005737">
    <property type="term" value="C:cytoplasm"/>
    <property type="evidence" value="ECO:0007669"/>
    <property type="project" value="TreeGrafter"/>
</dbReference>
<dbReference type="Gene3D" id="3.90.1170.20">
    <property type="entry name" value="Quinolinate phosphoribosyl transferase, N-terminal domain"/>
    <property type="match status" value="1"/>
</dbReference>
<dbReference type="GO" id="GO:0009435">
    <property type="term" value="P:NAD+ biosynthetic process"/>
    <property type="evidence" value="ECO:0007669"/>
    <property type="project" value="UniProtKB-UniPathway"/>
</dbReference>
<evidence type="ECO:0000256" key="7">
    <source>
        <dbReference type="ARBA" id="ARBA00022676"/>
    </source>
</evidence>
<comment type="similarity">
    <text evidence="3 12">Belongs to the NadC/ModD family.</text>
</comment>
<evidence type="ECO:0000256" key="5">
    <source>
        <dbReference type="ARBA" id="ARBA00011944"/>
    </source>
</evidence>
<accession>A0A532UUF4</accession>
<dbReference type="InterPro" id="IPR004393">
    <property type="entry name" value="NadC"/>
</dbReference>
<feature type="binding site" evidence="13">
    <location>
        <begin position="235"/>
        <end position="237"/>
    </location>
    <ligand>
        <name>substrate</name>
    </ligand>
</feature>
<comment type="function">
    <text evidence="1">Involved in the catabolism of quinolinic acid (QA).</text>
</comment>
<proteinExistence type="inferred from homology"/>
<keyword evidence="6" id="KW-0662">Pyridine nucleotide biosynthesis</keyword>
<comment type="caution">
    <text evidence="16">The sequence shown here is derived from an EMBL/GenBank/DDBJ whole genome shotgun (WGS) entry which is preliminary data.</text>
</comment>
<dbReference type="Pfam" id="PF01729">
    <property type="entry name" value="QRPTase_C"/>
    <property type="match status" value="1"/>
</dbReference>
<feature type="binding site" evidence="13">
    <location>
        <begin position="127"/>
        <end position="129"/>
    </location>
    <ligand>
        <name>substrate</name>
    </ligand>
</feature>
<evidence type="ECO:0000256" key="1">
    <source>
        <dbReference type="ARBA" id="ARBA00003237"/>
    </source>
</evidence>
<dbReference type="PANTHER" id="PTHR32179">
    <property type="entry name" value="NICOTINATE-NUCLEOTIDE PYROPHOSPHORYLASE [CARBOXYLATING]"/>
    <property type="match status" value="1"/>
</dbReference>
<dbReference type="AlphaFoldDB" id="A0A532UUF4"/>
<feature type="binding site" evidence="13">
    <location>
        <position position="191"/>
    </location>
    <ligand>
        <name>substrate</name>
    </ligand>
</feature>
<sequence length="274" mass="29763">MNLEELVKFALIEDVGSGDITTEMLVDPLQRGQAEVITRCEGVLSGCAPFNEVFRQVDKSLKVDWQKKDSDRFAQGDTICHLNGSKSSILTGERTALNFLGRLSGIATLTRAFVERVRGTNAVILDTRKTTPLLRKLEKDAVLHGRGSNHRFGLYDMILVKDNHESAGGGIGNVLKGLFANNTIPTKVEVEVKTLEELQIALQFNVDRIMLDNFSIDMIEEAVKSSGAKVPLEVSGGVTIDNISDIAATGVEFISIGALTHSAASIDFSLQMIS</sequence>
<evidence type="ECO:0000256" key="2">
    <source>
        <dbReference type="ARBA" id="ARBA00004893"/>
    </source>
</evidence>
<evidence type="ECO:0000313" key="16">
    <source>
        <dbReference type="EMBL" id="TKJ38573.1"/>
    </source>
</evidence>